<feature type="compositionally biased region" description="Polar residues" evidence="1">
    <location>
        <begin position="196"/>
        <end position="210"/>
    </location>
</feature>
<dbReference type="Pfam" id="PF14218">
    <property type="entry name" value="COP23"/>
    <property type="match status" value="1"/>
</dbReference>
<reference evidence="3 4" key="1">
    <citation type="journal article" date="2022" name="Front. Microbiol.">
        <title>High genomic differentiation and limited gene flow indicate recent cryptic speciation within the genus Laspinema (cyanobacteria).</title>
        <authorList>
            <person name="Stanojkovic A."/>
            <person name="Skoupy S."/>
            <person name="Skaloud P."/>
            <person name="Dvorak P."/>
        </authorList>
    </citation>
    <scope>NUCLEOTIDE SEQUENCE [LARGE SCALE GENOMIC DNA]</scope>
    <source>
        <strain evidence="3 4">D2a</strain>
    </source>
</reference>
<feature type="signal peptide" evidence="2">
    <location>
        <begin position="1"/>
        <end position="30"/>
    </location>
</feature>
<sequence>MKAKFAITSMLTAAAVAIAATFTLQQPAQASTRFVCARYINGPLSGRPVTAAVNDQTGRAIPVINWVSDYFDASGYTPERRCQEVSGRFQSAYVSGGLNFVTTGMRNGQPVICTSSASGGPCSDILYTLKPGANASQTLQQLFDIQMGRAGAGPLYESESRPYLDMNRFLSEAPSVAPSDLDLGTGSSGPTSSPGATQPATTQPSGGMAW</sequence>
<protein>
    <submittedName>
        <fullName evidence="3">COP23 domain-containing protein</fullName>
    </submittedName>
</protein>
<evidence type="ECO:0000313" key="3">
    <source>
        <dbReference type="EMBL" id="MCT7966059.1"/>
    </source>
</evidence>
<dbReference type="RefSeq" id="WP_368005705.1">
    <property type="nucleotide sequence ID" value="NZ_JAMXFF010000007.1"/>
</dbReference>
<evidence type="ECO:0000256" key="1">
    <source>
        <dbReference type="SAM" id="MobiDB-lite"/>
    </source>
</evidence>
<feature type="region of interest" description="Disordered" evidence="1">
    <location>
        <begin position="175"/>
        <end position="210"/>
    </location>
</feature>
<proteinExistence type="predicted"/>
<gene>
    <name evidence="3" type="ORF">NG799_06900</name>
</gene>
<name>A0ABT2MMU4_9CYAN</name>
<dbReference type="EMBL" id="JAMXFF010000007">
    <property type="protein sequence ID" value="MCT7966059.1"/>
    <property type="molecule type" value="Genomic_DNA"/>
</dbReference>
<evidence type="ECO:0000313" key="4">
    <source>
        <dbReference type="Proteomes" id="UP001525890"/>
    </source>
</evidence>
<accession>A0ABT2MMU4</accession>
<evidence type="ECO:0000256" key="2">
    <source>
        <dbReference type="SAM" id="SignalP"/>
    </source>
</evidence>
<keyword evidence="2" id="KW-0732">Signal</keyword>
<organism evidence="3 4">
    <name type="scientific">Laspinema palackyanum D2a</name>
    <dbReference type="NCBI Taxonomy" id="2953684"/>
    <lineage>
        <taxon>Bacteria</taxon>
        <taxon>Bacillati</taxon>
        <taxon>Cyanobacteriota</taxon>
        <taxon>Cyanophyceae</taxon>
        <taxon>Oscillatoriophycideae</taxon>
        <taxon>Oscillatoriales</taxon>
        <taxon>Laspinemataceae</taxon>
        <taxon>Laspinema</taxon>
        <taxon>Laspinema palackyanum</taxon>
    </lineage>
</organism>
<feature type="chain" id="PRO_5045759979" evidence="2">
    <location>
        <begin position="31"/>
        <end position="210"/>
    </location>
</feature>
<comment type="caution">
    <text evidence="3">The sequence shown here is derived from an EMBL/GenBank/DDBJ whole genome shotgun (WGS) entry which is preliminary data.</text>
</comment>
<feature type="compositionally biased region" description="Low complexity" evidence="1">
    <location>
        <begin position="184"/>
        <end position="195"/>
    </location>
</feature>
<dbReference type="Proteomes" id="UP001525890">
    <property type="component" value="Unassembled WGS sequence"/>
</dbReference>
<keyword evidence="4" id="KW-1185">Reference proteome</keyword>
<dbReference type="InterPro" id="IPR025478">
    <property type="entry name" value="COP23"/>
</dbReference>